<feature type="region of interest" description="Disordered" evidence="6">
    <location>
        <begin position="175"/>
        <end position="263"/>
    </location>
</feature>
<dbReference type="EMBL" id="JASNQZ010000011">
    <property type="protein sequence ID" value="KAL0951643.1"/>
    <property type="molecule type" value="Genomic_DNA"/>
</dbReference>
<feature type="compositionally biased region" description="Acidic residues" evidence="6">
    <location>
        <begin position="225"/>
        <end position="242"/>
    </location>
</feature>
<name>A0ABR3J825_9AGAR</name>
<feature type="compositionally biased region" description="Polar residues" evidence="6">
    <location>
        <begin position="1"/>
        <end position="12"/>
    </location>
</feature>
<keyword evidence="1" id="KW-0805">Transcription regulation</keyword>
<proteinExistence type="predicted"/>
<evidence type="ECO:0000313" key="8">
    <source>
        <dbReference type="EMBL" id="KAL0951643.1"/>
    </source>
</evidence>
<feature type="compositionally biased region" description="Basic and acidic residues" evidence="6">
    <location>
        <begin position="193"/>
        <end position="205"/>
    </location>
</feature>
<evidence type="ECO:0000256" key="5">
    <source>
        <dbReference type="PROSITE-ProRule" id="PRU00089"/>
    </source>
</evidence>
<dbReference type="Proteomes" id="UP001556367">
    <property type="component" value="Unassembled WGS sequence"/>
</dbReference>
<comment type="subcellular location">
    <subcellularLocation>
        <location evidence="5">Nucleus</location>
    </subcellularLocation>
</comment>
<accession>A0ABR3J825</accession>
<comment type="caution">
    <text evidence="8">The sequence shown here is derived from an EMBL/GenBank/DDBJ whole genome shotgun (WGS) entry which is preliminary data.</text>
</comment>
<evidence type="ECO:0000256" key="3">
    <source>
        <dbReference type="ARBA" id="ARBA00023163"/>
    </source>
</evidence>
<dbReference type="PANTHER" id="PTHR46078:SF2">
    <property type="entry name" value="FORK-HEAD DOMAIN-CONTAINING PROTEIN"/>
    <property type="match status" value="1"/>
</dbReference>
<evidence type="ECO:0000256" key="2">
    <source>
        <dbReference type="ARBA" id="ARBA00023125"/>
    </source>
</evidence>
<reference evidence="9" key="1">
    <citation type="submission" date="2024-06" db="EMBL/GenBank/DDBJ databases">
        <title>Multi-omics analyses provide insights into the biosynthesis of the anticancer antibiotic pleurotin in Hohenbuehelia grisea.</title>
        <authorList>
            <person name="Weaver J.A."/>
            <person name="Alberti F."/>
        </authorList>
    </citation>
    <scope>NUCLEOTIDE SEQUENCE [LARGE SCALE GENOMIC DNA]</scope>
    <source>
        <strain evidence="9">T-177</strain>
    </source>
</reference>
<evidence type="ECO:0000313" key="9">
    <source>
        <dbReference type="Proteomes" id="UP001556367"/>
    </source>
</evidence>
<feature type="compositionally biased region" description="Polar residues" evidence="6">
    <location>
        <begin position="382"/>
        <end position="397"/>
    </location>
</feature>
<feature type="DNA-binding region" description="Fork-head" evidence="5">
    <location>
        <begin position="100"/>
        <end position="190"/>
    </location>
</feature>
<evidence type="ECO:0000256" key="6">
    <source>
        <dbReference type="SAM" id="MobiDB-lite"/>
    </source>
</evidence>
<dbReference type="SUPFAM" id="SSF46785">
    <property type="entry name" value="Winged helix' DNA-binding domain"/>
    <property type="match status" value="1"/>
</dbReference>
<evidence type="ECO:0000256" key="1">
    <source>
        <dbReference type="ARBA" id="ARBA00023015"/>
    </source>
</evidence>
<dbReference type="PRINTS" id="PR00053">
    <property type="entry name" value="FORKHEAD"/>
</dbReference>
<protein>
    <recommendedName>
        <fullName evidence="7">Fork-head domain-containing protein</fullName>
    </recommendedName>
</protein>
<evidence type="ECO:0000259" key="7">
    <source>
        <dbReference type="PROSITE" id="PS50039"/>
    </source>
</evidence>
<dbReference type="InterPro" id="IPR001766">
    <property type="entry name" value="Fork_head_dom"/>
</dbReference>
<keyword evidence="4 5" id="KW-0539">Nucleus</keyword>
<sequence>MSTLQKLLNTDHNMSDGPHSRLLQNNHQTNQDTSLPSAGPEFVLYDGTASARLLPNLSPDFSTSEDVLIPNSRPLTNLSSHESHPDCPNNFSCLPDTDGRPQHTLPVILRCAILGSPHQRLTIREIYAAMESKYPYYRTAGQTWKQSVRHHLSLNRLFERQPRPVTDPGFGSYWTVNLAAPPGTKRPRKRGRPKSEGKDAEEAPLKKRGRPRKEPVPTVLSTGDTGDDGFDELDETSDEEGDVPGRGYEDDVDSEDEVMPPFDRHSFVSGNRIGLFEPHRPLAERHAGHFSRYESTDHIIDRLQIEMFNLRRQQAEASSQLSDQLAQAQAEAVRARAALRITENMLEDESRKRREAERYAEDESRRRRAMEEELRSYRTRSPPHTQSPTASFRCQHT</sequence>
<dbReference type="InterPro" id="IPR036388">
    <property type="entry name" value="WH-like_DNA-bd_sf"/>
</dbReference>
<gene>
    <name evidence="8" type="ORF">HGRIS_008323</name>
</gene>
<feature type="domain" description="Fork-head" evidence="7">
    <location>
        <begin position="100"/>
        <end position="190"/>
    </location>
</feature>
<feature type="region of interest" description="Disordered" evidence="6">
    <location>
        <begin position="1"/>
        <end position="41"/>
    </location>
</feature>
<dbReference type="Pfam" id="PF00250">
    <property type="entry name" value="Forkhead"/>
    <property type="match status" value="1"/>
</dbReference>
<dbReference type="PANTHER" id="PTHR46078">
    <property type="entry name" value="FORKHEAD BOX PROTEIN J2 FAMILY MEMBER"/>
    <property type="match status" value="1"/>
</dbReference>
<organism evidence="8 9">
    <name type="scientific">Hohenbuehelia grisea</name>
    <dbReference type="NCBI Taxonomy" id="104357"/>
    <lineage>
        <taxon>Eukaryota</taxon>
        <taxon>Fungi</taxon>
        <taxon>Dikarya</taxon>
        <taxon>Basidiomycota</taxon>
        <taxon>Agaricomycotina</taxon>
        <taxon>Agaricomycetes</taxon>
        <taxon>Agaricomycetidae</taxon>
        <taxon>Agaricales</taxon>
        <taxon>Pleurotineae</taxon>
        <taxon>Pleurotaceae</taxon>
        <taxon>Hohenbuehelia</taxon>
    </lineage>
</organism>
<dbReference type="CDD" id="cd00059">
    <property type="entry name" value="FH_FOX"/>
    <property type="match status" value="1"/>
</dbReference>
<keyword evidence="2 5" id="KW-0238">DNA-binding</keyword>
<feature type="compositionally biased region" description="Basic and acidic residues" evidence="6">
    <location>
        <begin position="348"/>
        <end position="376"/>
    </location>
</feature>
<feature type="compositionally biased region" description="Polar residues" evidence="6">
    <location>
        <begin position="22"/>
        <end position="36"/>
    </location>
</feature>
<dbReference type="InterPro" id="IPR036390">
    <property type="entry name" value="WH_DNA-bd_sf"/>
</dbReference>
<evidence type="ECO:0000256" key="4">
    <source>
        <dbReference type="ARBA" id="ARBA00023242"/>
    </source>
</evidence>
<dbReference type="InterPro" id="IPR045912">
    <property type="entry name" value="FOXJ2/3-like"/>
</dbReference>
<feature type="region of interest" description="Disordered" evidence="6">
    <location>
        <begin position="348"/>
        <end position="397"/>
    </location>
</feature>
<keyword evidence="9" id="KW-1185">Reference proteome</keyword>
<keyword evidence="3" id="KW-0804">Transcription</keyword>
<dbReference type="PROSITE" id="PS50039">
    <property type="entry name" value="FORK_HEAD_3"/>
    <property type="match status" value="1"/>
</dbReference>
<dbReference type="Gene3D" id="1.10.10.10">
    <property type="entry name" value="Winged helix-like DNA-binding domain superfamily/Winged helix DNA-binding domain"/>
    <property type="match status" value="1"/>
</dbReference>
<dbReference type="SMART" id="SM00339">
    <property type="entry name" value="FH"/>
    <property type="match status" value="1"/>
</dbReference>